<dbReference type="Gene3D" id="3.90.550.10">
    <property type="entry name" value="Spore Coat Polysaccharide Biosynthesis Protein SpsA, Chain A"/>
    <property type="match status" value="1"/>
</dbReference>
<evidence type="ECO:0000259" key="2">
    <source>
        <dbReference type="Pfam" id="PF12804"/>
    </source>
</evidence>
<dbReference type="CDD" id="cd04182">
    <property type="entry name" value="GT_2_like_f"/>
    <property type="match status" value="1"/>
</dbReference>
<proteinExistence type="predicted"/>
<dbReference type="PANTHER" id="PTHR43777:SF1">
    <property type="entry name" value="MOLYBDENUM COFACTOR CYTIDYLYLTRANSFERASE"/>
    <property type="match status" value="1"/>
</dbReference>
<organism evidence="3 4">
    <name type="scientific">Falsiruegeria mediterranea M17</name>
    <dbReference type="NCBI Taxonomy" id="1200281"/>
    <lineage>
        <taxon>Bacteria</taxon>
        <taxon>Pseudomonadati</taxon>
        <taxon>Pseudomonadota</taxon>
        <taxon>Alphaproteobacteria</taxon>
        <taxon>Rhodobacterales</taxon>
        <taxon>Roseobacteraceae</taxon>
        <taxon>Falsiruegeria</taxon>
    </lineage>
</organism>
<dbReference type="EMBL" id="ONZG01000008">
    <property type="protein sequence ID" value="SPJ29713.1"/>
    <property type="molecule type" value="Genomic_DNA"/>
</dbReference>
<dbReference type="AlphaFoldDB" id="A0A2R8CBD4"/>
<dbReference type="PANTHER" id="PTHR43777">
    <property type="entry name" value="MOLYBDENUM COFACTOR CYTIDYLYLTRANSFERASE"/>
    <property type="match status" value="1"/>
</dbReference>
<dbReference type="SUPFAM" id="SSF53448">
    <property type="entry name" value="Nucleotide-diphospho-sugar transferases"/>
    <property type="match status" value="1"/>
</dbReference>
<gene>
    <name evidence="3" type="primary">mocA</name>
    <name evidence="3" type="ORF">TRM7615_03234</name>
</gene>
<keyword evidence="4" id="KW-1185">Reference proteome</keyword>
<evidence type="ECO:0000256" key="1">
    <source>
        <dbReference type="ARBA" id="ARBA00022842"/>
    </source>
</evidence>
<dbReference type="InterPro" id="IPR029044">
    <property type="entry name" value="Nucleotide-diphossugar_trans"/>
</dbReference>
<accession>A0A2R8CBD4</accession>
<dbReference type="GO" id="GO:0061602">
    <property type="term" value="F:molybdenum cofactor cytidylyltransferase activity"/>
    <property type="evidence" value="ECO:0007669"/>
    <property type="project" value="UniProtKB-EC"/>
</dbReference>
<reference evidence="4" key="1">
    <citation type="submission" date="2018-03" db="EMBL/GenBank/DDBJ databases">
        <authorList>
            <person name="Rodrigo-Torres L."/>
            <person name="Arahal R. D."/>
            <person name="Lucena T."/>
        </authorList>
    </citation>
    <scope>NUCLEOTIDE SEQUENCE [LARGE SCALE GENOMIC DNA]</scope>
    <source>
        <strain evidence="4">CECT 7615</strain>
    </source>
</reference>
<dbReference type="RefSeq" id="WP_108789335.1">
    <property type="nucleotide sequence ID" value="NZ_ONZG01000008.1"/>
</dbReference>
<keyword evidence="3" id="KW-0808">Transferase</keyword>
<dbReference type="InterPro" id="IPR025877">
    <property type="entry name" value="MobA-like_NTP_Trfase"/>
</dbReference>
<dbReference type="Proteomes" id="UP000244898">
    <property type="component" value="Unassembled WGS sequence"/>
</dbReference>
<dbReference type="OrthoDB" id="9779263at2"/>
<evidence type="ECO:0000313" key="4">
    <source>
        <dbReference type="Proteomes" id="UP000244898"/>
    </source>
</evidence>
<evidence type="ECO:0000313" key="3">
    <source>
        <dbReference type="EMBL" id="SPJ29713.1"/>
    </source>
</evidence>
<keyword evidence="3" id="KW-0548">Nucleotidyltransferase</keyword>
<keyword evidence="1" id="KW-0460">Magnesium</keyword>
<feature type="domain" description="MobA-like NTP transferase" evidence="2">
    <location>
        <begin position="7"/>
        <end position="167"/>
    </location>
</feature>
<protein>
    <submittedName>
        <fullName evidence="3">Molybdenum cofactor cytidylyltransferase</fullName>
        <ecNumber evidence="3">2.7.7.76</ecNumber>
    </submittedName>
</protein>
<dbReference type="EC" id="2.7.7.76" evidence="3"/>
<name>A0A2R8CBD4_9RHOB</name>
<sequence>MSTIPIILLAAGQSRRMRGTDKLLQQVDGMPLLRRAAQIALGAGPVIVALPPEPHERYTALDGLDVQMVPVPDAAEGMNTSLRTALQNLPQDAPAVIVLLADLPELTADDIKKIVHSVENKKDFKIHRGATQDGKPGHPVAFDRSLFEELRGLSGDEGAQVIVRRHNDTVRLIPLEGDRARLDLDTPEAWADWRAIKQT</sequence>
<dbReference type="Pfam" id="PF12804">
    <property type="entry name" value="NTP_transf_3"/>
    <property type="match status" value="1"/>
</dbReference>